<evidence type="ECO:0000313" key="1">
    <source>
        <dbReference type="EMBL" id="KAI3807316.1"/>
    </source>
</evidence>
<sequence>MNPVFSQKLTTNVNVSGSRKPFSVESKQPVRSRPTKIHELCVYEINERDRGSPAYLRLDLFTGDDKNKDMRALLNLGFNQKLCHR</sequence>
<evidence type="ECO:0000313" key="2">
    <source>
        <dbReference type="Proteomes" id="UP001056120"/>
    </source>
</evidence>
<comment type="caution">
    <text evidence="1">The sequence shown here is derived from an EMBL/GenBank/DDBJ whole genome shotgun (WGS) entry which is preliminary data.</text>
</comment>
<dbReference type="EMBL" id="CM042025">
    <property type="protein sequence ID" value="KAI3807316.1"/>
    <property type="molecule type" value="Genomic_DNA"/>
</dbReference>
<keyword evidence="2" id="KW-1185">Reference proteome</keyword>
<proteinExistence type="predicted"/>
<dbReference type="Proteomes" id="UP001056120">
    <property type="component" value="Linkage Group LG08"/>
</dbReference>
<organism evidence="1 2">
    <name type="scientific">Smallanthus sonchifolius</name>
    <dbReference type="NCBI Taxonomy" id="185202"/>
    <lineage>
        <taxon>Eukaryota</taxon>
        <taxon>Viridiplantae</taxon>
        <taxon>Streptophyta</taxon>
        <taxon>Embryophyta</taxon>
        <taxon>Tracheophyta</taxon>
        <taxon>Spermatophyta</taxon>
        <taxon>Magnoliopsida</taxon>
        <taxon>eudicotyledons</taxon>
        <taxon>Gunneridae</taxon>
        <taxon>Pentapetalae</taxon>
        <taxon>asterids</taxon>
        <taxon>campanulids</taxon>
        <taxon>Asterales</taxon>
        <taxon>Asteraceae</taxon>
        <taxon>Asteroideae</taxon>
        <taxon>Heliantheae alliance</taxon>
        <taxon>Millerieae</taxon>
        <taxon>Smallanthus</taxon>
    </lineage>
</organism>
<accession>A0ACB9IIL1</accession>
<reference evidence="2" key="1">
    <citation type="journal article" date="2022" name="Mol. Ecol. Resour.">
        <title>The genomes of chicory, endive, great burdock and yacon provide insights into Asteraceae palaeo-polyploidization history and plant inulin production.</title>
        <authorList>
            <person name="Fan W."/>
            <person name="Wang S."/>
            <person name="Wang H."/>
            <person name="Wang A."/>
            <person name="Jiang F."/>
            <person name="Liu H."/>
            <person name="Zhao H."/>
            <person name="Xu D."/>
            <person name="Zhang Y."/>
        </authorList>
    </citation>
    <scope>NUCLEOTIDE SEQUENCE [LARGE SCALE GENOMIC DNA]</scope>
    <source>
        <strain evidence="2">cv. Yunnan</strain>
    </source>
</reference>
<name>A0ACB9IIL1_9ASTR</name>
<gene>
    <name evidence="1" type="ORF">L1987_23242</name>
</gene>
<protein>
    <submittedName>
        <fullName evidence="1">Uncharacterized protein</fullName>
    </submittedName>
</protein>
<reference evidence="1 2" key="2">
    <citation type="journal article" date="2022" name="Mol. Ecol. Resour.">
        <title>The genomes of chicory, endive, great burdock and yacon provide insights into Asteraceae paleo-polyploidization history and plant inulin production.</title>
        <authorList>
            <person name="Fan W."/>
            <person name="Wang S."/>
            <person name="Wang H."/>
            <person name="Wang A."/>
            <person name="Jiang F."/>
            <person name="Liu H."/>
            <person name="Zhao H."/>
            <person name="Xu D."/>
            <person name="Zhang Y."/>
        </authorList>
    </citation>
    <scope>NUCLEOTIDE SEQUENCE [LARGE SCALE GENOMIC DNA]</scope>
    <source>
        <strain evidence="2">cv. Yunnan</strain>
        <tissue evidence="1">Leaves</tissue>
    </source>
</reference>